<protein>
    <submittedName>
        <fullName evidence="1">Berberine bridge enzyme-like 4</fullName>
    </submittedName>
</protein>
<accession>A0ACB8HSC7</accession>
<name>A0ACB8HSC7_CITSI</name>
<comment type="caution">
    <text evidence="1">The sequence shown here is derived from an EMBL/GenBank/DDBJ whole genome shotgun (WGS) entry which is preliminary data.</text>
</comment>
<reference evidence="2" key="1">
    <citation type="journal article" date="2023" name="Hortic. Res.">
        <title>A chromosome-level phased genome enabling allele-level studies in sweet orange: a case study on citrus Huanglongbing tolerance.</title>
        <authorList>
            <person name="Wu B."/>
            <person name="Yu Q."/>
            <person name="Deng Z."/>
            <person name="Duan Y."/>
            <person name="Luo F."/>
            <person name="Gmitter F. Jr."/>
        </authorList>
    </citation>
    <scope>NUCLEOTIDE SEQUENCE [LARGE SCALE GENOMIC DNA]</scope>
    <source>
        <strain evidence="2">cv. Valencia</strain>
    </source>
</reference>
<organism evidence="1 2">
    <name type="scientific">Citrus sinensis</name>
    <name type="common">Sweet orange</name>
    <name type="synonym">Citrus aurantium var. sinensis</name>
    <dbReference type="NCBI Taxonomy" id="2711"/>
    <lineage>
        <taxon>Eukaryota</taxon>
        <taxon>Viridiplantae</taxon>
        <taxon>Streptophyta</taxon>
        <taxon>Embryophyta</taxon>
        <taxon>Tracheophyta</taxon>
        <taxon>Spermatophyta</taxon>
        <taxon>Magnoliopsida</taxon>
        <taxon>eudicotyledons</taxon>
        <taxon>Gunneridae</taxon>
        <taxon>Pentapetalae</taxon>
        <taxon>rosids</taxon>
        <taxon>malvids</taxon>
        <taxon>Sapindales</taxon>
        <taxon>Rutaceae</taxon>
        <taxon>Aurantioideae</taxon>
        <taxon>Citrus</taxon>
    </lineage>
</organism>
<sequence>MKPQTKSTTSILPFNISTTTLVLVLSFLHGIALADDHVHHDTNQKFLQCLSLHSENTFISKVIFTQSNSSYISILNNLKQNLLYASPEYRRPQVIVTPFHVSQIQSVLKCARKHGLRTIVRSGGHDHEGLSYVSEVPFVMIDLINFNQIDVDAEEKTAWVGAGATLGELYYKVSEESNNLLAFPAGVCPTVGVGGHLSGGGFGYLMRKYGLAADQVIDAHLMDVNGRILDRKSMGEDLFWAIRGGGVASFGILVAWKVNLVDVPSTVTVFTVVRTLEQNATQIHHKWQQIAYKLPEELVISAGLKSVEGKRTMVAIFSAEYLGGVDRLLPLMQERFPELGVRKEDCQEMSWVESTVYHRAFNAKENLNLELLLDRLSFAKYYMKAKSDYVREPIPVEALEGMYEVLYEEGGHNIYVISFPYGGRFNEISETATAFPHRSNKFHLMYYAEWYNDEESQRVIELDRKLYDYMAPYVTKNPRATYFNCKDLEIGRNNFGDNYTSVEEAGVWGSKYFKNNFKRLVDVKTKADPDNFFRNEQSIPSRVRQGSRKRNH</sequence>
<proteinExistence type="predicted"/>
<dbReference type="Proteomes" id="UP000829398">
    <property type="component" value="Chromosome 9"/>
</dbReference>
<gene>
    <name evidence="1" type="ORF">KPL71_025452</name>
</gene>
<dbReference type="EMBL" id="CM039178">
    <property type="protein sequence ID" value="KAH9677671.1"/>
    <property type="molecule type" value="Genomic_DNA"/>
</dbReference>
<evidence type="ECO:0000313" key="2">
    <source>
        <dbReference type="Proteomes" id="UP000829398"/>
    </source>
</evidence>
<keyword evidence="2" id="KW-1185">Reference proteome</keyword>
<evidence type="ECO:0000313" key="1">
    <source>
        <dbReference type="EMBL" id="KAH9677671.1"/>
    </source>
</evidence>